<dbReference type="AlphaFoldDB" id="A0A178LJY4"/>
<reference evidence="2 3" key="1">
    <citation type="submission" date="2016-04" db="EMBL/GenBank/DDBJ databases">
        <title>Draft Genome Sequences of Staphylococcus capitis Strain H36, S. capitis Strain H65, S. cohnii Strain H62, S. hominis Strain H69, Mycobacterium iranicum Strain H39, Plantibacter sp. Strain H53, Pseudomonas oryzihabitans Strain H72, and Microbacterium sp. Strain H83, isolated from residential settings.</title>
        <authorList>
            <person name="Lymperopoulou D."/>
            <person name="Adams R.I."/>
            <person name="Lindow S."/>
            <person name="Coil D.A."/>
            <person name="Jospin G."/>
            <person name="Eisen J.A."/>
        </authorList>
    </citation>
    <scope>NUCLEOTIDE SEQUENCE [LARGE SCALE GENOMIC DNA]</scope>
    <source>
        <strain evidence="2 3">H72</strain>
    </source>
</reference>
<organism evidence="2 3">
    <name type="scientific">Pseudomonas oryzihabitans</name>
    <dbReference type="NCBI Taxonomy" id="47885"/>
    <lineage>
        <taxon>Bacteria</taxon>
        <taxon>Pseudomonadati</taxon>
        <taxon>Pseudomonadota</taxon>
        <taxon>Gammaproteobacteria</taxon>
        <taxon>Pseudomonadales</taxon>
        <taxon>Pseudomonadaceae</taxon>
        <taxon>Pseudomonas</taxon>
    </lineage>
</organism>
<evidence type="ECO:0000313" key="2">
    <source>
        <dbReference type="EMBL" id="OAN31326.1"/>
    </source>
</evidence>
<dbReference type="RefSeq" id="WP_017642751.1">
    <property type="nucleotide sequence ID" value="NZ_LWCR01000005.1"/>
</dbReference>
<dbReference type="Pfam" id="PF13466">
    <property type="entry name" value="STAS_2"/>
    <property type="match status" value="1"/>
</dbReference>
<gene>
    <name evidence="2" type="ORF">A4V15_13320</name>
</gene>
<dbReference type="InterPro" id="IPR058548">
    <property type="entry name" value="MlaB-like_STAS"/>
</dbReference>
<dbReference type="PROSITE" id="PS50801">
    <property type="entry name" value="STAS"/>
    <property type="match status" value="1"/>
</dbReference>
<dbReference type="PANTHER" id="PTHR35849:SF2">
    <property type="entry name" value="BLR2341 PROTEIN"/>
    <property type="match status" value="1"/>
</dbReference>
<dbReference type="CDD" id="cd07043">
    <property type="entry name" value="STAS_anti-anti-sigma_factors"/>
    <property type="match status" value="1"/>
</dbReference>
<proteinExistence type="predicted"/>
<dbReference type="OrthoDB" id="5816515at2"/>
<dbReference type="SUPFAM" id="SSF52091">
    <property type="entry name" value="SpoIIaa-like"/>
    <property type="match status" value="1"/>
</dbReference>
<dbReference type="InterPro" id="IPR036513">
    <property type="entry name" value="STAS_dom_sf"/>
</dbReference>
<dbReference type="PANTHER" id="PTHR35849">
    <property type="entry name" value="BLR2341 PROTEIN"/>
    <property type="match status" value="1"/>
</dbReference>
<sequence>MNDVIRTRLPFSGPLTIYTAADSKPLLMEPLAAGGTVALELAEVDEFDSAGLQLLLLAHREAQRLGGSLELVDPSPAVTELLELAGLADFFTAAAAEGVAA</sequence>
<protein>
    <submittedName>
        <fullName evidence="2">Sulfate transporter</fullName>
    </submittedName>
</protein>
<dbReference type="Gene3D" id="3.30.750.24">
    <property type="entry name" value="STAS domain"/>
    <property type="match status" value="1"/>
</dbReference>
<dbReference type="InterPro" id="IPR052746">
    <property type="entry name" value="MlaB_ABC_Transporter"/>
</dbReference>
<comment type="caution">
    <text evidence="2">The sequence shown here is derived from an EMBL/GenBank/DDBJ whole genome shotgun (WGS) entry which is preliminary data.</text>
</comment>
<dbReference type="EMBL" id="LWCR01000005">
    <property type="protein sequence ID" value="OAN31326.1"/>
    <property type="molecule type" value="Genomic_DNA"/>
</dbReference>
<name>A0A178LJY4_9PSED</name>
<dbReference type="Proteomes" id="UP000078356">
    <property type="component" value="Unassembled WGS sequence"/>
</dbReference>
<dbReference type="InterPro" id="IPR002645">
    <property type="entry name" value="STAS_dom"/>
</dbReference>
<evidence type="ECO:0000313" key="3">
    <source>
        <dbReference type="Proteomes" id="UP000078356"/>
    </source>
</evidence>
<evidence type="ECO:0000259" key="1">
    <source>
        <dbReference type="PROSITE" id="PS50801"/>
    </source>
</evidence>
<accession>A0A178LJY4</accession>
<feature type="domain" description="STAS" evidence="1">
    <location>
        <begin position="9"/>
        <end position="101"/>
    </location>
</feature>